<keyword evidence="3" id="KW-1185">Reference proteome</keyword>
<name>A0A1X7L7W7_9FLAO</name>
<dbReference type="InterPro" id="IPR032710">
    <property type="entry name" value="NTF2-like_dom_sf"/>
</dbReference>
<sequence>MVVVARNLIIGVKDYCILAVMPLLVLMGCKQNMDQSPTKVTGDEQIQITMEEVQQAVSIFNEAMVNPTVELMDDLCADQLTYWHSSGLIQNKSEFIDDIVNGPCHFMSLEAADQSIHISGNTAIVRHIFLAKGTNTGEPVDVCIGNV</sequence>
<dbReference type="PROSITE" id="PS51257">
    <property type="entry name" value="PROKAR_LIPOPROTEIN"/>
    <property type="match status" value="1"/>
</dbReference>
<dbReference type="OrthoDB" id="5383110at2"/>
<reference evidence="3" key="1">
    <citation type="submission" date="2017-04" db="EMBL/GenBank/DDBJ databases">
        <authorList>
            <person name="Varghese N."/>
            <person name="Submissions S."/>
        </authorList>
    </citation>
    <scope>NUCLEOTIDE SEQUENCE [LARGE SCALE GENOMIC DNA]</scope>
    <source>
        <strain evidence="3">DSM 19835</strain>
    </source>
</reference>
<protein>
    <recommendedName>
        <fullName evidence="1">DUF4440 domain-containing protein</fullName>
    </recommendedName>
</protein>
<evidence type="ECO:0000259" key="1">
    <source>
        <dbReference type="Pfam" id="PF14534"/>
    </source>
</evidence>
<gene>
    <name evidence="2" type="ORF">SAMN03080602_03881</name>
</gene>
<evidence type="ECO:0000313" key="2">
    <source>
        <dbReference type="EMBL" id="SMG49815.1"/>
    </source>
</evidence>
<dbReference type="Pfam" id="PF14534">
    <property type="entry name" value="DUF4440"/>
    <property type="match status" value="1"/>
</dbReference>
<proteinExistence type="predicted"/>
<organism evidence="2 3">
    <name type="scientific">Arenibacter troitsensis</name>
    <dbReference type="NCBI Taxonomy" id="188872"/>
    <lineage>
        <taxon>Bacteria</taxon>
        <taxon>Pseudomonadati</taxon>
        <taxon>Bacteroidota</taxon>
        <taxon>Flavobacteriia</taxon>
        <taxon>Flavobacteriales</taxon>
        <taxon>Flavobacteriaceae</taxon>
        <taxon>Arenibacter</taxon>
    </lineage>
</organism>
<accession>A0A1X7L7W7</accession>
<dbReference type="Gene3D" id="3.10.450.50">
    <property type="match status" value="1"/>
</dbReference>
<dbReference type="InterPro" id="IPR027843">
    <property type="entry name" value="DUF4440"/>
</dbReference>
<dbReference type="SUPFAM" id="SSF54427">
    <property type="entry name" value="NTF2-like"/>
    <property type="match status" value="1"/>
</dbReference>
<evidence type="ECO:0000313" key="3">
    <source>
        <dbReference type="Proteomes" id="UP000193420"/>
    </source>
</evidence>
<dbReference type="STRING" id="188872.SAMN03080602_03881"/>
<feature type="domain" description="DUF4440" evidence="1">
    <location>
        <begin position="54"/>
        <end position="141"/>
    </location>
</feature>
<dbReference type="Proteomes" id="UP000193420">
    <property type="component" value="Unassembled WGS sequence"/>
</dbReference>
<dbReference type="RefSeq" id="WP_085500551.1">
    <property type="nucleotide sequence ID" value="NZ_FXAO01000010.1"/>
</dbReference>
<dbReference type="AlphaFoldDB" id="A0A1X7L7W7"/>
<dbReference type="EMBL" id="FXAO01000010">
    <property type="protein sequence ID" value="SMG49815.1"/>
    <property type="molecule type" value="Genomic_DNA"/>
</dbReference>